<evidence type="ECO:0000313" key="7">
    <source>
        <dbReference type="EMBL" id="CAB4840568.1"/>
    </source>
</evidence>
<dbReference type="Gene3D" id="3.40.50.150">
    <property type="entry name" value="Vaccinia Virus protein VP39"/>
    <property type="match status" value="1"/>
</dbReference>
<evidence type="ECO:0000256" key="4">
    <source>
        <dbReference type="ARBA" id="ARBA00022691"/>
    </source>
</evidence>
<dbReference type="GO" id="GO:0005737">
    <property type="term" value="C:cytoplasm"/>
    <property type="evidence" value="ECO:0007669"/>
    <property type="project" value="TreeGrafter"/>
</dbReference>
<protein>
    <submittedName>
        <fullName evidence="5">Unannotated protein</fullName>
    </submittedName>
</protein>
<dbReference type="GO" id="GO:0070475">
    <property type="term" value="P:rRNA base methylation"/>
    <property type="evidence" value="ECO:0007669"/>
    <property type="project" value="TreeGrafter"/>
</dbReference>
<dbReference type="NCBIfam" id="TIGR00006">
    <property type="entry name" value="16S rRNA (cytosine(1402)-N(4))-methyltransferase RsmH"/>
    <property type="match status" value="1"/>
</dbReference>
<dbReference type="EMBL" id="CAEZXB010000001">
    <property type="protein sequence ID" value="CAB4665351.1"/>
    <property type="molecule type" value="Genomic_DNA"/>
</dbReference>
<reference evidence="5" key="1">
    <citation type="submission" date="2020-05" db="EMBL/GenBank/DDBJ databases">
        <authorList>
            <person name="Chiriac C."/>
            <person name="Salcher M."/>
            <person name="Ghai R."/>
            <person name="Kavagutti S V."/>
        </authorList>
    </citation>
    <scope>NUCLEOTIDE SEQUENCE</scope>
</reference>
<dbReference type="SUPFAM" id="SSF81799">
    <property type="entry name" value="Putative methyltransferase TM0872, insert domain"/>
    <property type="match status" value="1"/>
</dbReference>
<proteinExistence type="inferred from homology"/>
<organism evidence="5">
    <name type="scientific">freshwater metagenome</name>
    <dbReference type="NCBI Taxonomy" id="449393"/>
    <lineage>
        <taxon>unclassified sequences</taxon>
        <taxon>metagenomes</taxon>
        <taxon>ecological metagenomes</taxon>
    </lineage>
</organism>
<dbReference type="InterPro" id="IPR002903">
    <property type="entry name" value="RsmH"/>
</dbReference>
<dbReference type="PIRSF" id="PIRSF004486">
    <property type="entry name" value="MraW"/>
    <property type="match status" value="1"/>
</dbReference>
<sequence length="313" mass="34451">MEYPHQPVLLQRCLDLFAPALDSANAVCVDMTLGMGGHSEALLNRFPELTLIGIDRDPKALEIAGERLARFSDRTHLVSATYDQLTEVLRDLNISRVQGVLGDLGVSSLQLDEVSRGFAYSRESGLDMRMNPREELTAEVIVNEYSAPEIVRILREYGEERFAPRIASAILRERATGRLTSSSQLVDIVRDAIPAATRRTGGNPAKRTFQALRIAVNDELGILERAVPQSLQVLEVGGRVVMMAYHSLEDRIVKRYFMAAVASDTPIDLPVDMPSLAAKFRAVAKGESPSESEILENPRAASARLRAVERVAA</sequence>
<dbReference type="InterPro" id="IPR029063">
    <property type="entry name" value="SAM-dependent_MTases_sf"/>
</dbReference>
<dbReference type="Gene3D" id="1.10.150.170">
    <property type="entry name" value="Putative methyltransferase TM0872, insert domain"/>
    <property type="match status" value="1"/>
</dbReference>
<name>A0A6J6LUF4_9ZZZZ</name>
<dbReference type="GO" id="GO:0071424">
    <property type="term" value="F:rRNA (cytosine-N4-)-methyltransferase activity"/>
    <property type="evidence" value="ECO:0007669"/>
    <property type="project" value="TreeGrafter"/>
</dbReference>
<evidence type="ECO:0000256" key="2">
    <source>
        <dbReference type="ARBA" id="ARBA00022603"/>
    </source>
</evidence>
<dbReference type="AlphaFoldDB" id="A0A6J6LUF4"/>
<comment type="similarity">
    <text evidence="1">Belongs to the methyltransferase superfamily. RsmH family.</text>
</comment>
<dbReference type="HAMAP" id="MF_01007">
    <property type="entry name" value="16SrRNA_methyltr_H"/>
    <property type="match status" value="1"/>
</dbReference>
<dbReference type="SUPFAM" id="SSF53335">
    <property type="entry name" value="S-adenosyl-L-methionine-dependent methyltransferases"/>
    <property type="match status" value="1"/>
</dbReference>
<keyword evidence="3" id="KW-0808">Transferase</keyword>
<evidence type="ECO:0000313" key="5">
    <source>
        <dbReference type="EMBL" id="CAB4665351.1"/>
    </source>
</evidence>
<evidence type="ECO:0000256" key="3">
    <source>
        <dbReference type="ARBA" id="ARBA00022679"/>
    </source>
</evidence>
<evidence type="ECO:0000256" key="1">
    <source>
        <dbReference type="ARBA" id="ARBA00010396"/>
    </source>
</evidence>
<keyword evidence="4" id="KW-0949">S-adenosyl-L-methionine</keyword>
<keyword evidence="2" id="KW-0489">Methyltransferase</keyword>
<dbReference type="PANTHER" id="PTHR11265">
    <property type="entry name" value="S-ADENOSYL-METHYLTRANSFERASE MRAW"/>
    <property type="match status" value="1"/>
</dbReference>
<gene>
    <name evidence="5" type="ORF">UFOPK2342_00101</name>
    <name evidence="6" type="ORF">UFOPK2423_00695</name>
    <name evidence="7" type="ORF">UFOPK3266_00159</name>
</gene>
<dbReference type="PANTHER" id="PTHR11265:SF0">
    <property type="entry name" value="12S RRNA N4-METHYLCYTIDINE METHYLTRANSFERASE"/>
    <property type="match status" value="1"/>
</dbReference>
<evidence type="ECO:0000313" key="6">
    <source>
        <dbReference type="EMBL" id="CAB4692915.1"/>
    </source>
</evidence>
<accession>A0A6J6LUF4</accession>
<dbReference type="EMBL" id="CAEZXN010000012">
    <property type="protein sequence ID" value="CAB4692915.1"/>
    <property type="molecule type" value="Genomic_DNA"/>
</dbReference>
<dbReference type="EMBL" id="CAFBAA010000002">
    <property type="protein sequence ID" value="CAB4840568.1"/>
    <property type="molecule type" value="Genomic_DNA"/>
</dbReference>
<dbReference type="Pfam" id="PF01795">
    <property type="entry name" value="Methyltransf_5"/>
    <property type="match status" value="1"/>
</dbReference>
<dbReference type="InterPro" id="IPR023397">
    <property type="entry name" value="SAM-dep_MeTrfase_MraW_recog"/>
</dbReference>